<organism evidence="2 4">
    <name type="scientific">Puccinia graminis f. sp. tritici</name>
    <dbReference type="NCBI Taxonomy" id="56615"/>
    <lineage>
        <taxon>Eukaryota</taxon>
        <taxon>Fungi</taxon>
        <taxon>Dikarya</taxon>
        <taxon>Basidiomycota</taxon>
        <taxon>Pucciniomycotina</taxon>
        <taxon>Pucciniomycetes</taxon>
        <taxon>Pucciniales</taxon>
        <taxon>Pucciniaceae</taxon>
        <taxon>Puccinia</taxon>
    </lineage>
</organism>
<keyword evidence="3" id="KW-1185">Reference proteome</keyword>
<evidence type="ECO:0000313" key="1">
    <source>
        <dbReference type="EMBL" id="KAA1097619.1"/>
    </source>
</evidence>
<gene>
    <name evidence="1" type="ORF">PGT21_013682</name>
    <name evidence="2" type="ORF">PGTUg99_011872</name>
</gene>
<protein>
    <submittedName>
        <fullName evidence="2">Uncharacterized protein</fullName>
    </submittedName>
</protein>
<comment type="caution">
    <text evidence="2">The sequence shown here is derived from an EMBL/GenBank/DDBJ whole genome shotgun (WGS) entry which is preliminary data.</text>
</comment>
<dbReference type="Proteomes" id="UP000324748">
    <property type="component" value="Unassembled WGS sequence"/>
</dbReference>
<dbReference type="EMBL" id="VSWC01000066">
    <property type="protein sequence ID" value="KAA1097619.1"/>
    <property type="molecule type" value="Genomic_DNA"/>
</dbReference>
<name>A0A5B0S866_PUCGR</name>
<accession>A0A5B0S866</accession>
<sequence>MPFERDCKRFPQDLPTFSARLAKDFRNQCQDTDSGVATNATNKLLKQVSDHIEEQEELQANQAKDTVHTSLMEV</sequence>
<reference evidence="3 4" key="1">
    <citation type="submission" date="2019-05" db="EMBL/GenBank/DDBJ databases">
        <title>Emergence of the Ug99 lineage of the wheat stem rust pathogen through somatic hybridization.</title>
        <authorList>
            <person name="Li F."/>
            <person name="Upadhyaya N.M."/>
            <person name="Sperschneider J."/>
            <person name="Matny O."/>
            <person name="Nguyen-Phuc H."/>
            <person name="Mago R."/>
            <person name="Raley C."/>
            <person name="Miller M.E."/>
            <person name="Silverstein K.A.T."/>
            <person name="Henningsen E."/>
            <person name="Hirsch C.D."/>
            <person name="Visser B."/>
            <person name="Pretorius Z.A."/>
            <person name="Steffenson B.J."/>
            <person name="Schwessinger B."/>
            <person name="Dodds P.N."/>
            <person name="Figueroa M."/>
        </authorList>
    </citation>
    <scope>NUCLEOTIDE SEQUENCE [LARGE SCALE GENOMIC DNA]</scope>
    <source>
        <strain evidence="1">21-0</strain>
        <strain evidence="2 4">Ug99</strain>
    </source>
</reference>
<proteinExistence type="predicted"/>
<dbReference type="EMBL" id="VDEP01000069">
    <property type="protein sequence ID" value="KAA1134002.1"/>
    <property type="molecule type" value="Genomic_DNA"/>
</dbReference>
<dbReference type="Proteomes" id="UP000325313">
    <property type="component" value="Unassembled WGS sequence"/>
</dbReference>
<dbReference type="AlphaFoldDB" id="A0A5B0S866"/>
<evidence type="ECO:0000313" key="3">
    <source>
        <dbReference type="Proteomes" id="UP000324748"/>
    </source>
</evidence>
<evidence type="ECO:0000313" key="2">
    <source>
        <dbReference type="EMBL" id="KAA1134002.1"/>
    </source>
</evidence>
<evidence type="ECO:0000313" key="4">
    <source>
        <dbReference type="Proteomes" id="UP000325313"/>
    </source>
</evidence>